<evidence type="ECO:0000259" key="1">
    <source>
        <dbReference type="Pfam" id="PF08755"/>
    </source>
</evidence>
<proteinExistence type="predicted"/>
<dbReference type="Pfam" id="PF13369">
    <property type="entry name" value="Transglut_core2"/>
    <property type="match status" value="1"/>
</dbReference>
<feature type="domain" description="Hemimethylated DNA-binding" evidence="1">
    <location>
        <begin position="224"/>
        <end position="277"/>
    </location>
</feature>
<dbReference type="PANTHER" id="PTHR31350:SF27">
    <property type="entry name" value="HEMIMETHYLATED DNA-BINDING DOMAIN-CONTAINING PROTEIN"/>
    <property type="match status" value="1"/>
</dbReference>
<dbReference type="SUPFAM" id="SSF141255">
    <property type="entry name" value="YccV-like"/>
    <property type="match status" value="1"/>
</dbReference>
<comment type="caution">
    <text evidence="3">The sequence shown here is derived from an EMBL/GenBank/DDBJ whole genome shotgun (WGS) entry which is preliminary data.</text>
</comment>
<dbReference type="EMBL" id="MVGC01000784">
    <property type="protein sequence ID" value="RJE17661.1"/>
    <property type="molecule type" value="Genomic_DNA"/>
</dbReference>
<dbReference type="NCBIfam" id="TIGR02097">
    <property type="entry name" value="yccV"/>
    <property type="match status" value="1"/>
</dbReference>
<protein>
    <submittedName>
        <fullName evidence="3">F-box domain-containing protein</fullName>
    </submittedName>
</protein>
<dbReference type="AlphaFoldDB" id="A0A3A2ZKH6"/>
<dbReference type="Proteomes" id="UP000266188">
    <property type="component" value="Unassembled WGS sequence"/>
</dbReference>
<evidence type="ECO:0000313" key="4">
    <source>
        <dbReference type="Proteomes" id="UP000266188"/>
    </source>
</evidence>
<dbReference type="STRING" id="2070753.A0A3A2ZKH6"/>
<organism evidence="3 4">
    <name type="scientific">Aspergillus sclerotialis</name>
    <dbReference type="NCBI Taxonomy" id="2070753"/>
    <lineage>
        <taxon>Eukaryota</taxon>
        <taxon>Fungi</taxon>
        <taxon>Dikarya</taxon>
        <taxon>Ascomycota</taxon>
        <taxon>Pezizomycotina</taxon>
        <taxon>Eurotiomycetes</taxon>
        <taxon>Eurotiomycetidae</taxon>
        <taxon>Eurotiales</taxon>
        <taxon>Aspergillaceae</taxon>
        <taxon>Aspergillus</taxon>
        <taxon>Aspergillus subgen. Polypaecilum</taxon>
    </lineage>
</organism>
<evidence type="ECO:0000313" key="3">
    <source>
        <dbReference type="EMBL" id="RJE17661.1"/>
    </source>
</evidence>
<name>A0A3A2ZKH6_9EURO</name>
<keyword evidence="4" id="KW-1185">Reference proteome</keyword>
<dbReference type="GO" id="GO:0003677">
    <property type="term" value="F:DNA binding"/>
    <property type="evidence" value="ECO:0007669"/>
    <property type="project" value="InterPro"/>
</dbReference>
<accession>A0A3A2ZKH6</accession>
<dbReference type="Gene3D" id="2.30.30.390">
    <property type="entry name" value="Hemimethylated DNA-binding domain"/>
    <property type="match status" value="1"/>
</dbReference>
<dbReference type="InterPro" id="IPR032698">
    <property type="entry name" value="SirB1_N"/>
</dbReference>
<evidence type="ECO:0000259" key="2">
    <source>
        <dbReference type="Pfam" id="PF13369"/>
    </source>
</evidence>
<sequence>MALNSCEHNSLPLVSAAIYCHVAQWLGLDARPCGFPFHVHVIVTPRPGFDIDGNELKPGEQGAPIYMDPFRSETETSLFDLQNQLNVLGIANADKVTYLGKSSTREITLRCSKNILNSVHYLYQFHDLQLASVDVTNARYATLWSLMLLSGSSTPQELRLYVPWLMELFVADFPWDIHLIEKYVAPLFQGMVEYDHMLETLHVMRAADEIPKQVRWRTAVHKEIKYKIGQVFRHRRYDYIAVITRWDAECDAGEQWMMRMGIDRLPGGRHQSFYHAL</sequence>
<dbReference type="OrthoDB" id="28868at2759"/>
<feature type="domain" description="Protein SirB1 N-terminal" evidence="2">
    <location>
        <begin position="9"/>
        <end position="111"/>
    </location>
</feature>
<reference evidence="4" key="1">
    <citation type="submission" date="2017-02" db="EMBL/GenBank/DDBJ databases">
        <authorList>
            <person name="Tafer H."/>
            <person name="Lopandic K."/>
        </authorList>
    </citation>
    <scope>NUCLEOTIDE SEQUENCE [LARGE SCALE GENOMIC DNA]</scope>
    <source>
        <strain evidence="4">CBS 366.77</strain>
    </source>
</reference>
<dbReference type="PANTHER" id="PTHR31350">
    <property type="entry name" value="SI:DKEY-261L7.2"/>
    <property type="match status" value="1"/>
</dbReference>
<gene>
    <name evidence="3" type="ORF">PHISCL_10001</name>
</gene>
<dbReference type="InterPro" id="IPR036623">
    <property type="entry name" value="Hemimethylated_DNA-bd_sf"/>
</dbReference>
<dbReference type="InterPro" id="IPR011722">
    <property type="entry name" value="Hemimethylated_DNA-bd_dom"/>
</dbReference>
<dbReference type="Pfam" id="PF08755">
    <property type="entry name" value="YccV-like"/>
    <property type="match status" value="1"/>
</dbReference>